<dbReference type="InterPro" id="IPR051209">
    <property type="entry name" value="FAD-bind_Monooxygenase_sf"/>
</dbReference>
<dbReference type="PRINTS" id="PR00469">
    <property type="entry name" value="PNDRDTASEII"/>
</dbReference>
<proteinExistence type="inferred from homology"/>
<keyword evidence="2" id="KW-0285">Flavoprotein</keyword>
<gene>
    <name evidence="5" type="ORF">ACFPK1_12775</name>
</gene>
<comment type="similarity">
    <text evidence="1">Belongs to the FAD-binding monooxygenase family.</text>
</comment>
<dbReference type="EC" id="1.14.13.-" evidence="5"/>
<dbReference type="EMBL" id="JBHSKG010000005">
    <property type="protein sequence ID" value="MFC5139109.1"/>
    <property type="molecule type" value="Genomic_DNA"/>
</dbReference>
<evidence type="ECO:0000256" key="2">
    <source>
        <dbReference type="ARBA" id="ARBA00022630"/>
    </source>
</evidence>
<name>A0ABV9ZI07_9PSEU</name>
<dbReference type="Pfam" id="PF00743">
    <property type="entry name" value="FMO-like"/>
    <property type="match status" value="1"/>
</dbReference>
<reference evidence="6" key="1">
    <citation type="journal article" date="2019" name="Int. J. Syst. Evol. Microbiol.">
        <title>The Global Catalogue of Microorganisms (GCM) 10K type strain sequencing project: providing services to taxonomists for standard genome sequencing and annotation.</title>
        <authorList>
            <consortium name="The Broad Institute Genomics Platform"/>
            <consortium name="The Broad Institute Genome Sequencing Center for Infectious Disease"/>
            <person name="Wu L."/>
            <person name="Ma J."/>
        </authorList>
    </citation>
    <scope>NUCLEOTIDE SEQUENCE [LARGE SCALE GENOMIC DNA]</scope>
    <source>
        <strain evidence="6">XZYJ18</strain>
    </source>
</reference>
<dbReference type="Proteomes" id="UP001596175">
    <property type="component" value="Unassembled WGS sequence"/>
</dbReference>
<comment type="caution">
    <text evidence="5">The sequence shown here is derived from an EMBL/GenBank/DDBJ whole genome shotgun (WGS) entry which is preliminary data.</text>
</comment>
<dbReference type="RefSeq" id="WP_378021297.1">
    <property type="nucleotide sequence ID" value="NZ_JBHSKG010000005.1"/>
</dbReference>
<evidence type="ECO:0000256" key="4">
    <source>
        <dbReference type="ARBA" id="ARBA00023002"/>
    </source>
</evidence>
<dbReference type="InterPro" id="IPR020946">
    <property type="entry name" value="Flavin_mOase-like"/>
</dbReference>
<dbReference type="SUPFAM" id="SSF51905">
    <property type="entry name" value="FAD/NAD(P)-binding domain"/>
    <property type="match status" value="2"/>
</dbReference>
<dbReference type="PANTHER" id="PTHR42877:SF4">
    <property type="entry name" value="FAD_NAD(P)-BINDING DOMAIN-CONTAINING PROTEIN-RELATED"/>
    <property type="match status" value="1"/>
</dbReference>
<evidence type="ECO:0000313" key="5">
    <source>
        <dbReference type="EMBL" id="MFC5139109.1"/>
    </source>
</evidence>
<keyword evidence="3" id="KW-0274">FAD</keyword>
<evidence type="ECO:0000313" key="6">
    <source>
        <dbReference type="Proteomes" id="UP001596175"/>
    </source>
</evidence>
<dbReference type="GO" id="GO:0004497">
    <property type="term" value="F:monooxygenase activity"/>
    <property type="evidence" value="ECO:0007669"/>
    <property type="project" value="UniProtKB-KW"/>
</dbReference>
<sequence length="501" mass="55500">MSDIDNTVAEPTVTIIGAGFAGVCLGIKLSRAGIPFVILEKASAVGGVWRDNVYPGAACDVPSHLYSYSFEPSHDWSRAFGQAAEIRSYIESCARKYGVLDHVRYDSEVTAASFDEHRGRWRVTVADGTEVESRFLVPATGQLSLPAETSVPGLDSFEGTVFHSARWDHDVELAGKRVAVIGSGASAIQFVPRIVGEVAQLFLFQRSAPYVLPKPDRPYTPLEKYVYRNFPATLATSRTRKYLYYEARVIPMTKGRGLPLIRGLFRRHLRRCVPDPQLRRRLTPTYPLGCKRVLISNEWYPAITRTNVEVLSTGLAEVRPHAVAGADGSEREVDVIIFGTGFAASDLLAPMAITGLDGLDLRRDAWRDGPEAYLGMTVTGFPNMFILYGPNTNLGHNSIIYMLESQTDYVLSAIRHLGVHGHGWANVRPDVQARYNEEIQRLLAGTVWEAGCTSWYRSANGKNTSNWPGFTTDYRNRTRFFDAGNYEVRPAVAPTASSSPR</sequence>
<evidence type="ECO:0000256" key="1">
    <source>
        <dbReference type="ARBA" id="ARBA00010139"/>
    </source>
</evidence>
<dbReference type="InterPro" id="IPR036188">
    <property type="entry name" value="FAD/NAD-bd_sf"/>
</dbReference>
<keyword evidence="6" id="KW-1185">Reference proteome</keyword>
<protein>
    <submittedName>
        <fullName evidence="5">Flavin-containing monooxygenase</fullName>
        <ecNumber evidence="5">1.14.13.-</ecNumber>
    </submittedName>
</protein>
<keyword evidence="4 5" id="KW-0560">Oxidoreductase</keyword>
<organism evidence="5 6">
    <name type="scientific">Actinomycetospora rhizophila</name>
    <dbReference type="NCBI Taxonomy" id="1416876"/>
    <lineage>
        <taxon>Bacteria</taxon>
        <taxon>Bacillati</taxon>
        <taxon>Actinomycetota</taxon>
        <taxon>Actinomycetes</taxon>
        <taxon>Pseudonocardiales</taxon>
        <taxon>Pseudonocardiaceae</taxon>
        <taxon>Actinomycetospora</taxon>
    </lineage>
</organism>
<dbReference type="Gene3D" id="3.50.50.60">
    <property type="entry name" value="FAD/NAD(P)-binding domain"/>
    <property type="match status" value="3"/>
</dbReference>
<dbReference type="PANTHER" id="PTHR42877">
    <property type="entry name" value="L-ORNITHINE N(5)-MONOOXYGENASE-RELATED"/>
    <property type="match status" value="1"/>
</dbReference>
<evidence type="ECO:0000256" key="3">
    <source>
        <dbReference type="ARBA" id="ARBA00022827"/>
    </source>
</evidence>
<accession>A0ABV9ZI07</accession>
<keyword evidence="5" id="KW-0503">Monooxygenase</keyword>